<dbReference type="AlphaFoldDB" id="A0A840V4G9"/>
<keyword evidence="2" id="KW-1185">Reference proteome</keyword>
<dbReference type="EMBL" id="JACHEO010000035">
    <property type="protein sequence ID" value="MBB5349688.1"/>
    <property type="molecule type" value="Genomic_DNA"/>
</dbReference>
<name>A0A840V4G9_9BACT</name>
<comment type="caution">
    <text evidence="1">The sequence shown here is derived from an EMBL/GenBank/DDBJ whole genome shotgun (WGS) entry which is preliminary data.</text>
</comment>
<evidence type="ECO:0000313" key="2">
    <source>
        <dbReference type="Proteomes" id="UP000539642"/>
    </source>
</evidence>
<organism evidence="1 2">
    <name type="scientific">Desulfoprunum benzoelyticum</name>
    <dbReference type="NCBI Taxonomy" id="1506996"/>
    <lineage>
        <taxon>Bacteria</taxon>
        <taxon>Pseudomonadati</taxon>
        <taxon>Thermodesulfobacteriota</taxon>
        <taxon>Desulfobulbia</taxon>
        <taxon>Desulfobulbales</taxon>
        <taxon>Desulfobulbaceae</taxon>
        <taxon>Desulfoprunum</taxon>
    </lineage>
</organism>
<accession>A0A840V4G9</accession>
<dbReference type="Proteomes" id="UP000539642">
    <property type="component" value="Unassembled WGS sequence"/>
</dbReference>
<reference evidence="1 2" key="1">
    <citation type="submission" date="2020-08" db="EMBL/GenBank/DDBJ databases">
        <title>Genomic Encyclopedia of Type Strains, Phase IV (KMG-IV): sequencing the most valuable type-strain genomes for metagenomic binning, comparative biology and taxonomic classification.</title>
        <authorList>
            <person name="Goeker M."/>
        </authorList>
    </citation>
    <scope>NUCLEOTIDE SEQUENCE [LARGE SCALE GENOMIC DNA]</scope>
    <source>
        <strain evidence="1 2">DSM 28570</strain>
    </source>
</reference>
<evidence type="ECO:0000313" key="1">
    <source>
        <dbReference type="EMBL" id="MBB5349688.1"/>
    </source>
</evidence>
<gene>
    <name evidence="1" type="ORF">HNQ81_003445</name>
</gene>
<sequence length="89" mass="9927">MACSSPSSLNSPLQPDRLILRQRKFFPMYSQSRGDFTIGSSRHDILSRTSGNRLVPWSPMAVRTFFRNPVFVAAMADALMSPIALPARV</sequence>
<protein>
    <submittedName>
        <fullName evidence="1">Uncharacterized protein</fullName>
    </submittedName>
</protein>
<proteinExistence type="predicted"/>